<dbReference type="PANTHER" id="PTHR42928">
    <property type="entry name" value="TRICARBOXYLATE-BINDING PROTEIN"/>
    <property type="match status" value="1"/>
</dbReference>
<reference evidence="3 4" key="1">
    <citation type="submission" date="2019-06" db="EMBL/GenBank/DDBJ databases">
        <title>New taxonomy in bacterial strain CC-CFT640, isolated from vineyard.</title>
        <authorList>
            <person name="Lin S.-Y."/>
            <person name="Tsai C.-F."/>
            <person name="Young C.-C."/>
        </authorList>
    </citation>
    <scope>NUCLEOTIDE SEQUENCE [LARGE SCALE GENOMIC DNA]</scope>
    <source>
        <strain evidence="3 4">CC-CFT640</strain>
    </source>
</reference>
<evidence type="ECO:0000313" key="3">
    <source>
        <dbReference type="EMBL" id="TXL81681.1"/>
    </source>
</evidence>
<feature type="signal peptide" evidence="2">
    <location>
        <begin position="1"/>
        <end position="26"/>
    </location>
</feature>
<dbReference type="RefSeq" id="WP_147845589.1">
    <property type="nucleotide sequence ID" value="NZ_VDUZ01000003.1"/>
</dbReference>
<dbReference type="Pfam" id="PF03401">
    <property type="entry name" value="TctC"/>
    <property type="match status" value="1"/>
</dbReference>
<evidence type="ECO:0000256" key="2">
    <source>
        <dbReference type="SAM" id="SignalP"/>
    </source>
</evidence>
<dbReference type="InterPro" id="IPR005064">
    <property type="entry name" value="BUG"/>
</dbReference>
<dbReference type="Proteomes" id="UP000321638">
    <property type="component" value="Unassembled WGS sequence"/>
</dbReference>
<proteinExistence type="inferred from homology"/>
<dbReference type="AlphaFoldDB" id="A0A5C8PUC4"/>
<dbReference type="OrthoDB" id="7250553at2"/>
<sequence>MKSMVRGMRFCAILSIVLAMLGPAHAQSYPERPIRLVVPFPPGGSTDVVARILAQDLSTTLKQNVIVENKAGAAGTIGIQVVAQAKPDGYTFGVSGVGPVALIPLIDKKLAYDPVKDLDVVAIISTIDLMFAAKPGGKKSLKEILEFAKNNPEKVAYGSAGAAGPIHVQFEYLAKLSGASMLDVQYPGDAPQLFALMSGQIDVGLLSLSSATGAARDGKIIPLAVGSPSRVSSFPDLPTVVEATGLKDYSAYVWTALVAPKGTPKEALDKVNAALNAALNKPEIKERLDQIGMQPLGGDVKAANEFIDKEIARYKTMVAVTGVKRE</sequence>
<comment type="similarity">
    <text evidence="1">Belongs to the UPF0065 (bug) family.</text>
</comment>
<dbReference type="InterPro" id="IPR042100">
    <property type="entry name" value="Bug_dom1"/>
</dbReference>
<dbReference type="SUPFAM" id="SSF53850">
    <property type="entry name" value="Periplasmic binding protein-like II"/>
    <property type="match status" value="1"/>
</dbReference>
<protein>
    <submittedName>
        <fullName evidence="3">Tripartite tricarboxylate transporter substrate binding protein</fullName>
    </submittedName>
</protein>
<name>A0A5C8PUC4_9HYPH</name>
<gene>
    <name evidence="3" type="ORF">FHP25_03895</name>
</gene>
<organism evidence="3 4">
    <name type="scientific">Vineibacter terrae</name>
    <dbReference type="NCBI Taxonomy" id="2586908"/>
    <lineage>
        <taxon>Bacteria</taxon>
        <taxon>Pseudomonadati</taxon>
        <taxon>Pseudomonadota</taxon>
        <taxon>Alphaproteobacteria</taxon>
        <taxon>Hyphomicrobiales</taxon>
        <taxon>Vineibacter</taxon>
    </lineage>
</organism>
<evidence type="ECO:0000313" key="4">
    <source>
        <dbReference type="Proteomes" id="UP000321638"/>
    </source>
</evidence>
<dbReference type="EMBL" id="VDUZ01000003">
    <property type="protein sequence ID" value="TXL81681.1"/>
    <property type="molecule type" value="Genomic_DNA"/>
</dbReference>
<accession>A0A5C8PUC4</accession>
<dbReference type="PIRSF" id="PIRSF017082">
    <property type="entry name" value="YflP"/>
    <property type="match status" value="1"/>
</dbReference>
<feature type="chain" id="PRO_5022926095" evidence="2">
    <location>
        <begin position="27"/>
        <end position="326"/>
    </location>
</feature>
<dbReference type="PANTHER" id="PTHR42928:SF5">
    <property type="entry name" value="BLR1237 PROTEIN"/>
    <property type="match status" value="1"/>
</dbReference>
<keyword evidence="2" id="KW-0732">Signal</keyword>
<dbReference type="Gene3D" id="3.40.190.10">
    <property type="entry name" value="Periplasmic binding protein-like II"/>
    <property type="match status" value="1"/>
</dbReference>
<dbReference type="CDD" id="cd07012">
    <property type="entry name" value="PBP2_Bug_TTT"/>
    <property type="match status" value="1"/>
</dbReference>
<comment type="caution">
    <text evidence="3">The sequence shown here is derived from an EMBL/GenBank/DDBJ whole genome shotgun (WGS) entry which is preliminary data.</text>
</comment>
<keyword evidence="4" id="KW-1185">Reference proteome</keyword>
<evidence type="ECO:0000256" key="1">
    <source>
        <dbReference type="ARBA" id="ARBA00006987"/>
    </source>
</evidence>
<dbReference type="Gene3D" id="3.40.190.150">
    <property type="entry name" value="Bordetella uptake gene, domain 1"/>
    <property type="match status" value="1"/>
</dbReference>